<organism evidence="1 2">
    <name type="scientific">Botrytis hyacinthi</name>
    <dbReference type="NCBI Taxonomy" id="278943"/>
    <lineage>
        <taxon>Eukaryota</taxon>
        <taxon>Fungi</taxon>
        <taxon>Dikarya</taxon>
        <taxon>Ascomycota</taxon>
        <taxon>Pezizomycotina</taxon>
        <taxon>Leotiomycetes</taxon>
        <taxon>Helotiales</taxon>
        <taxon>Sclerotiniaceae</taxon>
        <taxon>Botrytis</taxon>
    </lineage>
</organism>
<dbReference type="EMBL" id="PQXK01000088">
    <property type="protein sequence ID" value="TGO37831.1"/>
    <property type="molecule type" value="Genomic_DNA"/>
</dbReference>
<accession>A0A4Z1GSQ4</accession>
<keyword evidence="2" id="KW-1185">Reference proteome</keyword>
<gene>
    <name evidence="1" type="ORF">BHYA_0088g00280</name>
</gene>
<reference evidence="1 2" key="1">
    <citation type="submission" date="2017-12" db="EMBL/GenBank/DDBJ databases">
        <title>Comparative genomics of Botrytis spp.</title>
        <authorList>
            <person name="Valero-Jimenez C.A."/>
            <person name="Tapia P."/>
            <person name="Veloso J."/>
            <person name="Silva-Moreno E."/>
            <person name="Staats M."/>
            <person name="Valdes J.H."/>
            <person name="Van Kan J.A.L."/>
        </authorList>
    </citation>
    <scope>NUCLEOTIDE SEQUENCE [LARGE SCALE GENOMIC DNA]</scope>
    <source>
        <strain evidence="1 2">Bh0001</strain>
    </source>
</reference>
<dbReference type="Proteomes" id="UP000297814">
    <property type="component" value="Unassembled WGS sequence"/>
</dbReference>
<name>A0A4Z1GSQ4_9HELO</name>
<dbReference type="AlphaFoldDB" id="A0A4Z1GSQ4"/>
<sequence>MDTRYTQAGRDLLSSTTNNVSVVYHYLKSLIKHPTTSIPNHLPSRFSHDDIFLIIIAIAIVSPEINRTFSLGNFI</sequence>
<evidence type="ECO:0000313" key="1">
    <source>
        <dbReference type="EMBL" id="TGO37831.1"/>
    </source>
</evidence>
<comment type="caution">
    <text evidence="1">The sequence shown here is derived from an EMBL/GenBank/DDBJ whole genome shotgun (WGS) entry which is preliminary data.</text>
</comment>
<evidence type="ECO:0000313" key="2">
    <source>
        <dbReference type="Proteomes" id="UP000297814"/>
    </source>
</evidence>
<protein>
    <submittedName>
        <fullName evidence="1">Uncharacterized protein</fullName>
    </submittedName>
</protein>
<proteinExistence type="predicted"/>